<dbReference type="InterPro" id="IPR050309">
    <property type="entry name" value="Type-B_Carboxylest/Lipase"/>
</dbReference>
<feature type="compositionally biased region" description="Basic and acidic residues" evidence="2">
    <location>
        <begin position="93"/>
        <end position="109"/>
    </location>
</feature>
<keyword evidence="6" id="KW-1185">Reference proteome</keyword>
<organism evidence="5 6">
    <name type="scientific">Oedothorax gibbosus</name>
    <dbReference type="NCBI Taxonomy" id="931172"/>
    <lineage>
        <taxon>Eukaryota</taxon>
        <taxon>Metazoa</taxon>
        <taxon>Ecdysozoa</taxon>
        <taxon>Arthropoda</taxon>
        <taxon>Chelicerata</taxon>
        <taxon>Arachnida</taxon>
        <taxon>Araneae</taxon>
        <taxon>Araneomorphae</taxon>
        <taxon>Entelegynae</taxon>
        <taxon>Araneoidea</taxon>
        <taxon>Linyphiidae</taxon>
        <taxon>Erigoninae</taxon>
        <taxon>Oedothorax</taxon>
    </lineage>
</organism>
<dbReference type="InterPro" id="IPR019819">
    <property type="entry name" value="Carboxylesterase_B_CS"/>
</dbReference>
<evidence type="ECO:0000256" key="2">
    <source>
        <dbReference type="SAM" id="MobiDB-lite"/>
    </source>
</evidence>
<keyword evidence="3" id="KW-0472">Membrane</keyword>
<dbReference type="PROSITE" id="PS00941">
    <property type="entry name" value="CARBOXYLESTERASE_B_2"/>
    <property type="match status" value="1"/>
</dbReference>
<feature type="compositionally biased region" description="Basic and acidic residues" evidence="2">
    <location>
        <begin position="40"/>
        <end position="74"/>
    </location>
</feature>
<feature type="region of interest" description="Disordered" evidence="2">
    <location>
        <begin position="128"/>
        <end position="147"/>
    </location>
</feature>
<keyword evidence="1" id="KW-0325">Glycoprotein</keyword>
<evidence type="ECO:0000259" key="4">
    <source>
        <dbReference type="Pfam" id="PF00135"/>
    </source>
</evidence>
<dbReference type="InterPro" id="IPR029058">
    <property type="entry name" value="AB_hydrolase_fold"/>
</dbReference>
<dbReference type="InterPro" id="IPR002018">
    <property type="entry name" value="CarbesteraseB"/>
</dbReference>
<feature type="region of interest" description="Disordered" evidence="2">
    <location>
        <begin position="156"/>
        <end position="177"/>
    </location>
</feature>
<comment type="caution">
    <text evidence="5">The sequence shown here is derived from an EMBL/GenBank/DDBJ whole genome shotgun (WGS) entry which is preliminary data.</text>
</comment>
<feature type="region of interest" description="Disordered" evidence="2">
    <location>
        <begin position="1"/>
        <end position="111"/>
    </location>
</feature>
<feature type="compositionally biased region" description="Acidic residues" evidence="2">
    <location>
        <begin position="75"/>
        <end position="84"/>
    </location>
</feature>
<proteinExistence type="predicted"/>
<keyword evidence="3" id="KW-0812">Transmembrane</keyword>
<feature type="domain" description="Carboxylesterase type B" evidence="4">
    <location>
        <begin position="222"/>
        <end position="689"/>
    </location>
</feature>
<evidence type="ECO:0000256" key="3">
    <source>
        <dbReference type="SAM" id="Phobius"/>
    </source>
</evidence>
<protein>
    <recommendedName>
        <fullName evidence="4">Carboxylesterase type B domain-containing protein</fullName>
    </recommendedName>
</protein>
<dbReference type="Pfam" id="PF00135">
    <property type="entry name" value="COesterase"/>
    <property type="match status" value="1"/>
</dbReference>
<name>A0AAV6USN0_9ARAC</name>
<dbReference type="AlphaFoldDB" id="A0AAV6USN0"/>
<dbReference type="PANTHER" id="PTHR11559">
    <property type="entry name" value="CARBOXYLESTERASE"/>
    <property type="match status" value="1"/>
</dbReference>
<sequence length="733" mass="81655">MTAEQEDQQEKKPTDKESVEQEKTPSPKDEEAPQNNGKGDTVKKIDDDDDEKDKGDVKEKDEKPEKEADEKAADTDGEGQQDEEIIPKKRAPRFWERLFRRRPADKQDVEAGTELLSKEAKAEIKAEEAKAEVKADEAKEKNEKNGSVTDVTVTVADEKEGEKEGAGKDETAKEGDQKRTYWRRVAISLVCIMIVLVAVSVISVITSSGHSSRGPLGEPLAITDCGPVKGYKENEMYVFKGIPYALPPIGELRWKPPMQPSSFNECWTGNYEAYNSSAICYQKPISGHANLEMSEDCLYLDIITPSLSPPVLRPVIVYIPGDHPLKGQTADDVNWRPNAAIADDKDVTFVTINYRSGVFGFLVLDMLTDRMRPPTSGNYGIMDMLAALNWVKRNIRSFGGDPERVTVLAHGGAATAGLALLSSKKSDGLFSQMWLTAPSARFSNKSLEQVGADNTPILRKLNCNTIECLYNKTSEEILAAVPGLWSSDWSTDLPSSDDEQYPVMTVVDGNILYDTPYNMWKDGNIQQVPVVIGSAAQESGSSKVLHDLNTWSWTDFSDYVSEKLQTISENATVSALQFYIQNSSSPLQQFHSMVSDIRTTCPIERLTESIAHALQTDSYWYLVDYKPSSSIQFSNDSASVQMSVHGLDIVSIFGTLDNYIKEMSPADETFQKNLQDLFYSFVHHGRPQIRGETLMASSFINLIGGTVRSRMTPYENCLLWNNDVFYPTYAKMN</sequence>
<evidence type="ECO:0000256" key="1">
    <source>
        <dbReference type="ARBA" id="ARBA00023180"/>
    </source>
</evidence>
<evidence type="ECO:0000313" key="5">
    <source>
        <dbReference type="EMBL" id="KAG8187255.1"/>
    </source>
</evidence>
<feature type="transmembrane region" description="Helical" evidence="3">
    <location>
        <begin position="185"/>
        <end position="205"/>
    </location>
</feature>
<evidence type="ECO:0000313" key="6">
    <source>
        <dbReference type="Proteomes" id="UP000827092"/>
    </source>
</evidence>
<gene>
    <name evidence="5" type="ORF">JTE90_019148</name>
</gene>
<dbReference type="Gene3D" id="3.40.50.1820">
    <property type="entry name" value="alpha/beta hydrolase"/>
    <property type="match status" value="1"/>
</dbReference>
<feature type="compositionally biased region" description="Basic and acidic residues" evidence="2">
    <location>
        <begin position="128"/>
        <end position="144"/>
    </location>
</feature>
<reference evidence="5 6" key="1">
    <citation type="journal article" date="2022" name="Nat. Ecol. Evol.">
        <title>A masculinizing supergene underlies an exaggerated male reproductive morph in a spider.</title>
        <authorList>
            <person name="Hendrickx F."/>
            <person name="De Corte Z."/>
            <person name="Sonet G."/>
            <person name="Van Belleghem S.M."/>
            <person name="Kostlbacher S."/>
            <person name="Vangestel C."/>
        </authorList>
    </citation>
    <scope>NUCLEOTIDE SEQUENCE [LARGE SCALE GENOMIC DNA]</scope>
    <source>
        <strain evidence="5">W744_W776</strain>
    </source>
</reference>
<accession>A0AAV6USN0</accession>
<keyword evidence="3" id="KW-1133">Transmembrane helix</keyword>
<feature type="compositionally biased region" description="Basic and acidic residues" evidence="2">
    <location>
        <begin position="8"/>
        <end position="31"/>
    </location>
</feature>
<dbReference type="EMBL" id="JAFNEN010000275">
    <property type="protein sequence ID" value="KAG8187255.1"/>
    <property type="molecule type" value="Genomic_DNA"/>
</dbReference>
<dbReference type="Proteomes" id="UP000827092">
    <property type="component" value="Unassembled WGS sequence"/>
</dbReference>
<dbReference type="SUPFAM" id="SSF53474">
    <property type="entry name" value="alpha/beta-Hydrolases"/>
    <property type="match status" value="1"/>
</dbReference>